<keyword evidence="6" id="KW-0915">Sodium</keyword>
<dbReference type="PANTHER" id="PTHR10110:SF86">
    <property type="entry name" value="SODIUM_HYDROGEN EXCHANGER 7"/>
    <property type="match status" value="1"/>
</dbReference>
<feature type="transmembrane region" description="Helical" evidence="10">
    <location>
        <begin position="312"/>
        <end position="335"/>
    </location>
</feature>
<dbReference type="GO" id="GO:0015385">
    <property type="term" value="F:sodium:proton antiporter activity"/>
    <property type="evidence" value="ECO:0007669"/>
    <property type="project" value="InterPro"/>
</dbReference>
<dbReference type="GO" id="GO:0051453">
    <property type="term" value="P:regulation of intracellular pH"/>
    <property type="evidence" value="ECO:0007669"/>
    <property type="project" value="TreeGrafter"/>
</dbReference>
<name>A0A8S1Q1Z0_9CILI</name>
<dbReference type="PANTHER" id="PTHR10110">
    <property type="entry name" value="SODIUM/HYDROGEN EXCHANGER"/>
    <property type="match status" value="1"/>
</dbReference>
<gene>
    <name evidence="12" type="ORF">PSON_ATCC_30995.1.T0940061</name>
</gene>
<feature type="transmembrane region" description="Helical" evidence="10">
    <location>
        <begin position="93"/>
        <end position="115"/>
    </location>
</feature>
<evidence type="ECO:0000313" key="12">
    <source>
        <dbReference type="EMBL" id="CAD8109669.1"/>
    </source>
</evidence>
<reference evidence="12" key="1">
    <citation type="submission" date="2021-01" db="EMBL/GenBank/DDBJ databases">
        <authorList>
            <consortium name="Genoscope - CEA"/>
            <person name="William W."/>
        </authorList>
    </citation>
    <scope>NUCLEOTIDE SEQUENCE</scope>
</reference>
<dbReference type="Pfam" id="PF00999">
    <property type="entry name" value="Na_H_Exchanger"/>
    <property type="match status" value="1"/>
</dbReference>
<evidence type="ECO:0000256" key="2">
    <source>
        <dbReference type="ARBA" id="ARBA00022448"/>
    </source>
</evidence>
<dbReference type="CDD" id="cd00038">
    <property type="entry name" value="CAP_ED"/>
    <property type="match status" value="1"/>
</dbReference>
<feature type="transmembrane region" description="Helical" evidence="10">
    <location>
        <begin position="276"/>
        <end position="300"/>
    </location>
</feature>
<evidence type="ECO:0000259" key="11">
    <source>
        <dbReference type="PROSITE" id="PS50042"/>
    </source>
</evidence>
<feature type="domain" description="Cyclic nucleotide-binding" evidence="11">
    <location>
        <begin position="751"/>
        <end position="865"/>
    </location>
</feature>
<sequence length="998" mass="113989">MGHEDQTNETENHSQIQDSLYRDEEKMEESANVAYLLTLGILLGLALRELNKKTKLPYSPMVLTCGLLIGLLQSYLGYLGTSANILSHMHPHLIVYVFVPVLLFESAFNCDWYIFKYQIVNILLLAGPGVGWGAILLGIVFKLFLFYGDEDMNWYQAFTLGSVLSATDPVAVVALLKELGASAAFNHLIEGEALLNDGVAMVFFIFFNKLSKAAAGIGGGVTFGGVLLNFFRNSIVGPLLGVVVGFFGALWARKIVGDDVEVGWLTFIFTYLTFYWAEFCFFKTSGLLAVVALGLFWSAFGKTRIRSESEHAVHTVWSFVQYFCDTTVFLLVGMIVGTEVIEENYIYTSDYFRMILFYFFMIICRYLMVISFWPLLKKYGYPMSQPELIVFVYGGLRGALGLTLSLMVGCDEDLPQRFRHLAVFFTAGMAALTNLVNGTTCKALVNYLNMIENPVIKKKVYKRYLTDMIVNQEDTIKELEGDEHFAMADWNQVKSLIGSQQFLQEVVSLENEIKLIQGGNMSRISYEGVTDTETFGEVRYRVLRILKGIYYSKFEHGQCDEDSVRLLVESSDVALDHTGSILNIWEQLFQSFTSFSSIKYFFRAKEWTFLGGYAQQYITKHLGFVYDVTTTFISSANEVITLQQHMPVNKSAVKLIMDEIKTEINKAELYLGSLNDTFPEIIRAIQTKRASHTVLMHQRHHLEENQKNGFVDDKEFNQLKSNIDARLVQLENHVFDWQIPSFHSFAMEFPIFAGVPKEELETIIKSTYEKRYQTDEIIYEKGMTCQNIYIVQQGNVIDEVGSHSLKKGLGSLLSYANLIGDGKCMTTSRAASETVLHSLNLNVLKSLMQKSNTFEQKIYINSIEYLIKLYESQAGPLGQMEQKRLGTFLRQKTKFQKFDVHSNVEFMFGGYIIRGEIQSCIQDENEGIERYNDYCYVPPRENDFTVTKALICLVFDDPIDVIKQDRLEQFNLENQEEIIEQRFSRIDIQQKQYQQEEL</sequence>
<dbReference type="InterPro" id="IPR006153">
    <property type="entry name" value="Cation/H_exchanger_TM"/>
</dbReference>
<comment type="subcellular location">
    <subcellularLocation>
        <location evidence="1">Cell membrane</location>
        <topology evidence="1">Multi-pass membrane protein</topology>
    </subcellularLocation>
</comment>
<dbReference type="GO" id="GO:0005886">
    <property type="term" value="C:plasma membrane"/>
    <property type="evidence" value="ECO:0007669"/>
    <property type="project" value="UniProtKB-SubCell"/>
</dbReference>
<proteinExistence type="predicted"/>
<dbReference type="EMBL" id="CAJJDN010000094">
    <property type="protein sequence ID" value="CAD8109669.1"/>
    <property type="molecule type" value="Genomic_DNA"/>
</dbReference>
<dbReference type="InterPro" id="IPR018422">
    <property type="entry name" value="Cation/H_exchanger_CPA1"/>
</dbReference>
<feature type="transmembrane region" description="Helical" evidence="10">
    <location>
        <begin position="62"/>
        <end position="81"/>
    </location>
</feature>
<evidence type="ECO:0000256" key="3">
    <source>
        <dbReference type="ARBA" id="ARBA00022475"/>
    </source>
</evidence>
<evidence type="ECO:0000256" key="1">
    <source>
        <dbReference type="ARBA" id="ARBA00004651"/>
    </source>
</evidence>
<feature type="transmembrane region" description="Helical" evidence="10">
    <location>
        <begin position="122"/>
        <end position="148"/>
    </location>
</feature>
<evidence type="ECO:0000256" key="5">
    <source>
        <dbReference type="ARBA" id="ARBA00022989"/>
    </source>
</evidence>
<accession>A0A8S1Q1Z0</accession>
<keyword evidence="7" id="KW-0406">Ion transport</keyword>
<keyword evidence="13" id="KW-1185">Reference proteome</keyword>
<organism evidence="12 13">
    <name type="scientific">Paramecium sonneborni</name>
    <dbReference type="NCBI Taxonomy" id="65129"/>
    <lineage>
        <taxon>Eukaryota</taxon>
        <taxon>Sar</taxon>
        <taxon>Alveolata</taxon>
        <taxon>Ciliophora</taxon>
        <taxon>Intramacronucleata</taxon>
        <taxon>Oligohymenophorea</taxon>
        <taxon>Peniculida</taxon>
        <taxon>Parameciidae</taxon>
        <taxon>Paramecium</taxon>
    </lineage>
</organism>
<feature type="transmembrane region" description="Helical" evidence="10">
    <location>
        <begin position="154"/>
        <end position="176"/>
    </location>
</feature>
<keyword evidence="4 10" id="KW-0812">Transmembrane</keyword>
<keyword evidence="8 10" id="KW-0472">Membrane</keyword>
<comment type="caution">
    <text evidence="12">The sequence shown here is derived from an EMBL/GenBank/DDBJ whole genome shotgun (WGS) entry which is preliminary data.</text>
</comment>
<dbReference type="OrthoDB" id="441412at2759"/>
<evidence type="ECO:0000256" key="7">
    <source>
        <dbReference type="ARBA" id="ARBA00023065"/>
    </source>
</evidence>
<feature type="transmembrane region" description="Helical" evidence="10">
    <location>
        <begin position="388"/>
        <end position="409"/>
    </location>
</feature>
<dbReference type="PROSITE" id="PS50042">
    <property type="entry name" value="CNMP_BINDING_3"/>
    <property type="match status" value="1"/>
</dbReference>
<keyword evidence="3" id="KW-1003">Cell membrane</keyword>
<keyword evidence="9" id="KW-0739">Sodium transport</keyword>
<evidence type="ECO:0000256" key="4">
    <source>
        <dbReference type="ARBA" id="ARBA00022692"/>
    </source>
</evidence>
<feature type="transmembrane region" description="Helical" evidence="10">
    <location>
        <begin position="238"/>
        <end position="256"/>
    </location>
</feature>
<evidence type="ECO:0000256" key="10">
    <source>
        <dbReference type="SAM" id="Phobius"/>
    </source>
</evidence>
<evidence type="ECO:0000256" key="9">
    <source>
        <dbReference type="ARBA" id="ARBA00023201"/>
    </source>
</evidence>
<dbReference type="GO" id="GO:0015386">
    <property type="term" value="F:potassium:proton antiporter activity"/>
    <property type="evidence" value="ECO:0007669"/>
    <property type="project" value="TreeGrafter"/>
</dbReference>
<dbReference type="InterPro" id="IPR000595">
    <property type="entry name" value="cNMP-bd_dom"/>
</dbReference>
<dbReference type="AlphaFoldDB" id="A0A8S1Q1Z0"/>
<evidence type="ECO:0000256" key="6">
    <source>
        <dbReference type="ARBA" id="ARBA00023053"/>
    </source>
</evidence>
<evidence type="ECO:0000256" key="8">
    <source>
        <dbReference type="ARBA" id="ARBA00023136"/>
    </source>
</evidence>
<feature type="transmembrane region" description="Helical" evidence="10">
    <location>
        <begin position="33"/>
        <end position="50"/>
    </location>
</feature>
<protein>
    <recommendedName>
        <fullName evidence="11">Cyclic nucleotide-binding domain-containing protein</fullName>
    </recommendedName>
</protein>
<dbReference type="Proteomes" id="UP000692954">
    <property type="component" value="Unassembled WGS sequence"/>
</dbReference>
<dbReference type="FunFam" id="2.60.120.10:FF:000244">
    <property type="entry name" value="Uncharacterized protein"/>
    <property type="match status" value="1"/>
</dbReference>
<keyword evidence="5 10" id="KW-1133">Transmembrane helix</keyword>
<dbReference type="GO" id="GO:0098719">
    <property type="term" value="P:sodium ion import across plasma membrane"/>
    <property type="evidence" value="ECO:0007669"/>
    <property type="project" value="TreeGrafter"/>
</dbReference>
<evidence type="ECO:0000313" key="13">
    <source>
        <dbReference type="Proteomes" id="UP000692954"/>
    </source>
</evidence>
<keyword evidence="2" id="KW-0813">Transport</keyword>
<feature type="transmembrane region" description="Helical" evidence="10">
    <location>
        <begin position="355"/>
        <end position="376"/>
    </location>
</feature>